<sequence length="73" mass="8389">MPEPIVIKMASTEDFFIKKKQQVPNITQGGMMDIKLKRLESIEFILPVFLISRIVKSERHAELVSAAYVLKRS</sequence>
<dbReference type="EMBL" id="FNCH01000017">
    <property type="protein sequence ID" value="SDH13764.1"/>
    <property type="molecule type" value="Genomic_DNA"/>
</dbReference>
<dbReference type="STRING" id="405671.SAMN05421827_11780"/>
<reference evidence="3" key="2">
    <citation type="submission" date="2016-10" db="EMBL/GenBank/DDBJ databases">
        <authorList>
            <person name="Varghese N."/>
            <person name="Submissions S."/>
        </authorList>
    </citation>
    <scope>NUCLEOTIDE SEQUENCE [LARGE SCALE GENOMIC DNA]</scope>
    <source>
        <strain evidence="3">DSM 17933</strain>
    </source>
</reference>
<reference evidence="1" key="1">
    <citation type="submission" date="2016-10" db="EMBL/GenBank/DDBJ databases">
        <authorList>
            <person name="de Groot N.N."/>
        </authorList>
    </citation>
    <scope>NUCLEOTIDE SEQUENCE [LARGE SCALE GENOMIC DNA]</scope>
    <source>
        <strain evidence="1">DSM 17933</strain>
    </source>
</reference>
<dbReference type="AlphaFoldDB" id="A0A1G7ZYK7"/>
<name>A0A1G7ZYK7_9SPHI</name>
<evidence type="ECO:0000313" key="1">
    <source>
        <dbReference type="EMBL" id="SDH13764.1"/>
    </source>
</evidence>
<accession>A0A1G7ZYK7</accession>
<keyword evidence="3" id="KW-1185">Reference proteome</keyword>
<gene>
    <name evidence="1" type="ORF">SAMN05421827_11780</name>
    <name evidence="2" type="ORF">SAMN05421827_12433</name>
</gene>
<protein>
    <submittedName>
        <fullName evidence="1">Uncharacterized protein</fullName>
    </submittedName>
</protein>
<proteinExistence type="predicted"/>
<dbReference type="Proteomes" id="UP000199643">
    <property type="component" value="Unassembled WGS sequence"/>
</dbReference>
<organism evidence="1 3">
    <name type="scientific">Pedobacter terrae</name>
    <dbReference type="NCBI Taxonomy" id="405671"/>
    <lineage>
        <taxon>Bacteria</taxon>
        <taxon>Pseudomonadati</taxon>
        <taxon>Bacteroidota</taxon>
        <taxon>Sphingobacteriia</taxon>
        <taxon>Sphingobacteriales</taxon>
        <taxon>Sphingobacteriaceae</taxon>
        <taxon>Pedobacter</taxon>
    </lineage>
</organism>
<evidence type="ECO:0000313" key="3">
    <source>
        <dbReference type="Proteomes" id="UP000199643"/>
    </source>
</evidence>
<evidence type="ECO:0000313" key="2">
    <source>
        <dbReference type="EMBL" id="SDH42596.1"/>
    </source>
</evidence>
<dbReference type="EMBL" id="FNCH01000024">
    <property type="protein sequence ID" value="SDH42596.1"/>
    <property type="molecule type" value="Genomic_DNA"/>
</dbReference>